<reference evidence="2 3" key="1">
    <citation type="submission" date="2024-11" db="EMBL/GenBank/DDBJ databases">
        <title>A near-complete genome assembly of Cinchona calisaya.</title>
        <authorList>
            <person name="Lian D.C."/>
            <person name="Zhao X.W."/>
            <person name="Wei L."/>
        </authorList>
    </citation>
    <scope>NUCLEOTIDE SEQUENCE [LARGE SCALE GENOMIC DNA]</scope>
    <source>
        <tissue evidence="2">Nenye</tissue>
    </source>
</reference>
<dbReference type="AlphaFoldDB" id="A0ABD2XTI3"/>
<dbReference type="Proteomes" id="UP001630127">
    <property type="component" value="Unassembled WGS sequence"/>
</dbReference>
<name>A0ABD2XTI3_9GENT</name>
<evidence type="ECO:0000256" key="1">
    <source>
        <dbReference type="SAM" id="Phobius"/>
    </source>
</evidence>
<proteinExistence type="predicted"/>
<protein>
    <submittedName>
        <fullName evidence="2">Uncharacterized protein</fullName>
    </submittedName>
</protein>
<dbReference type="EMBL" id="JBJUIK010000017">
    <property type="protein sequence ID" value="KAL3498636.1"/>
    <property type="molecule type" value="Genomic_DNA"/>
</dbReference>
<keyword evidence="3" id="KW-1185">Reference proteome</keyword>
<keyword evidence="1" id="KW-0812">Transmembrane</keyword>
<sequence>MACALYVLTLMYFLWPLPESYTSSLVFLFLYCQLYTRNKTSALCCWLKIFKNSFQLISKSLTNIDHDSVGVHMILLALRLLVPRGRCHPSSSGYGNHWFIMASLDIFLMATEKPS</sequence>
<evidence type="ECO:0000313" key="3">
    <source>
        <dbReference type="Proteomes" id="UP001630127"/>
    </source>
</evidence>
<feature type="transmembrane region" description="Helical" evidence="1">
    <location>
        <begin position="12"/>
        <end position="32"/>
    </location>
</feature>
<organism evidence="2 3">
    <name type="scientific">Cinchona calisaya</name>
    <dbReference type="NCBI Taxonomy" id="153742"/>
    <lineage>
        <taxon>Eukaryota</taxon>
        <taxon>Viridiplantae</taxon>
        <taxon>Streptophyta</taxon>
        <taxon>Embryophyta</taxon>
        <taxon>Tracheophyta</taxon>
        <taxon>Spermatophyta</taxon>
        <taxon>Magnoliopsida</taxon>
        <taxon>eudicotyledons</taxon>
        <taxon>Gunneridae</taxon>
        <taxon>Pentapetalae</taxon>
        <taxon>asterids</taxon>
        <taxon>lamiids</taxon>
        <taxon>Gentianales</taxon>
        <taxon>Rubiaceae</taxon>
        <taxon>Cinchonoideae</taxon>
        <taxon>Cinchoneae</taxon>
        <taxon>Cinchona</taxon>
    </lineage>
</organism>
<gene>
    <name evidence="2" type="ORF">ACH5RR_041368</name>
</gene>
<keyword evidence="1" id="KW-1133">Transmembrane helix</keyword>
<keyword evidence="1" id="KW-0472">Membrane</keyword>
<evidence type="ECO:0000313" key="2">
    <source>
        <dbReference type="EMBL" id="KAL3498636.1"/>
    </source>
</evidence>
<comment type="caution">
    <text evidence="2">The sequence shown here is derived from an EMBL/GenBank/DDBJ whole genome shotgun (WGS) entry which is preliminary data.</text>
</comment>
<accession>A0ABD2XTI3</accession>